<evidence type="ECO:0000313" key="3">
    <source>
        <dbReference type="Proteomes" id="UP000515514"/>
    </source>
</evidence>
<gene>
    <name evidence="2" type="ORF">ALE3EI_2376</name>
</gene>
<protein>
    <submittedName>
        <fullName evidence="2">Uncharacterized protein</fullName>
    </submittedName>
</protein>
<feature type="chain" id="PRO_5028872068" evidence="1">
    <location>
        <begin position="23"/>
        <end position="258"/>
    </location>
</feature>
<reference evidence="2 3" key="1">
    <citation type="submission" date="2020-04" db="EMBL/GenBank/DDBJ databases">
        <title>Genome sequence of Altibacter aquimarinus strain ALE3EI.</title>
        <authorList>
            <person name="Oh H.-M."/>
            <person name="Jang D."/>
        </authorList>
    </citation>
    <scope>NUCLEOTIDE SEQUENCE [LARGE SCALE GENOMIC DNA]</scope>
    <source>
        <strain evidence="2 3">ALE3EI</strain>
    </source>
</reference>
<name>A0A7G8PX48_9FLAO</name>
<evidence type="ECO:0000256" key="1">
    <source>
        <dbReference type="SAM" id="SignalP"/>
    </source>
</evidence>
<sequence>MKVKLIFIVFSFITVLSYQTAAQTPVPEDYFDLYEGDEDEEYEDGNGEAEFNMGMLGENPLGMINAILSDEKAGPVGNWMSDSFVSMVDATAHDAPKEYLCAKNIRLKYWKVISYEAVIAKGTLTCEERKKIMESYSLFLGTIYLDIFCMDFFTEKGTSYKWTNEQMVDIVLGFNDADTMFAKGQIDRSEFGHINEWCLYDLLDLNVKQCGEYLADYLTGRPEIRNNIDQTLEVLHPIAVASYANGLAEQLSALPCNN</sequence>
<accession>A0A7G8PX48</accession>
<keyword evidence="1" id="KW-0732">Signal</keyword>
<dbReference type="RefSeq" id="WP_186988956.1">
    <property type="nucleotide sequence ID" value="NZ_CP052909.1"/>
</dbReference>
<dbReference type="EMBL" id="CP052909">
    <property type="protein sequence ID" value="QNJ98914.1"/>
    <property type="molecule type" value="Genomic_DNA"/>
</dbReference>
<keyword evidence="3" id="KW-1185">Reference proteome</keyword>
<evidence type="ECO:0000313" key="2">
    <source>
        <dbReference type="EMBL" id="QNJ98914.1"/>
    </source>
</evidence>
<feature type="signal peptide" evidence="1">
    <location>
        <begin position="1"/>
        <end position="22"/>
    </location>
</feature>
<dbReference type="Proteomes" id="UP000515514">
    <property type="component" value="Chromosome"/>
</dbReference>
<organism evidence="2 3">
    <name type="scientific">Constantimarinum furrinae</name>
    <dbReference type="NCBI Taxonomy" id="2562285"/>
    <lineage>
        <taxon>Bacteria</taxon>
        <taxon>Pseudomonadati</taxon>
        <taxon>Bacteroidota</taxon>
        <taxon>Flavobacteriia</taxon>
        <taxon>Flavobacteriales</taxon>
        <taxon>Flavobacteriaceae</taxon>
        <taxon>Altibacter/Constantimarinum group</taxon>
        <taxon>Constantimarinum</taxon>
    </lineage>
</organism>
<dbReference type="KEGG" id="alti:ALE3EI_2376"/>
<dbReference type="AlphaFoldDB" id="A0A7G8PX48"/>
<proteinExistence type="predicted"/>